<evidence type="ECO:0008006" key="6">
    <source>
        <dbReference type="Google" id="ProtNLM"/>
    </source>
</evidence>
<evidence type="ECO:0000313" key="4">
    <source>
        <dbReference type="Proteomes" id="UP000280586"/>
    </source>
</evidence>
<name>A0A9N7JNR1_CLOSE</name>
<evidence type="ECO:0000313" key="5">
    <source>
        <dbReference type="Proteomes" id="UP001055437"/>
    </source>
</evidence>
<reference evidence="2 4" key="1">
    <citation type="submission" date="2017-09" db="EMBL/GenBank/DDBJ databases">
        <authorList>
            <person name="Thomas P."/>
            <person name="Seyboldt C."/>
        </authorList>
    </citation>
    <scope>NUCLEOTIDE SEQUENCE [LARGE SCALE GENOMIC DNA]</scope>
    <source>
        <strain evidence="2 4">DSM 7534</strain>
        <plasmid evidence="2 4">unnamed1</plasmid>
    </source>
</reference>
<dbReference type="EMBL" id="CP099800">
    <property type="protein sequence ID" value="USS02545.1"/>
    <property type="molecule type" value="Genomic_DNA"/>
</dbReference>
<dbReference type="Proteomes" id="UP001055437">
    <property type="component" value="Plasmid unnamed1"/>
</dbReference>
<geneLocation type="plasmid" evidence="4 5">
    <name>unnamed1</name>
</geneLocation>
<protein>
    <recommendedName>
        <fullName evidence="6">HTH domain-containing protein</fullName>
    </recommendedName>
</protein>
<keyword evidence="1" id="KW-0175">Coiled coil</keyword>
<dbReference type="Proteomes" id="UP000280586">
    <property type="component" value="Plasmid unnamed1"/>
</dbReference>
<dbReference type="RefSeq" id="WP_120141076.1">
    <property type="nucleotide sequence ID" value="NZ_CP023672.1"/>
</dbReference>
<dbReference type="GeneID" id="303562153"/>
<evidence type="ECO:0000313" key="3">
    <source>
        <dbReference type="EMBL" id="USS02545.1"/>
    </source>
</evidence>
<keyword evidence="5" id="KW-1185">Reference proteome</keyword>
<feature type="coiled-coil region" evidence="1">
    <location>
        <begin position="83"/>
        <end position="155"/>
    </location>
</feature>
<gene>
    <name evidence="2" type="ORF">CP523_15805</name>
    <name evidence="3" type="ORF">NH397_16010</name>
</gene>
<evidence type="ECO:0000313" key="2">
    <source>
        <dbReference type="EMBL" id="AYE35898.1"/>
    </source>
</evidence>
<accession>A0A9N7JNR1</accession>
<dbReference type="KEGG" id="csep:CP523_15805"/>
<sequence length="168" mass="19839">MYDIKQVSELTGVSKVTIYKKIKKLKDLGPFIVHKGDKTYILEDGLRLIKENLTVNKKVKLEVESELAIEDISMDLTINKELINLLTEQLKEKDTQLKEKDKQIAELHKLIENSQILLKEEQKKNDNQIYLADHFEEVDNKLQDIREKMEQKRSDKKYKNGFFKIFSK</sequence>
<evidence type="ECO:0000256" key="1">
    <source>
        <dbReference type="SAM" id="Coils"/>
    </source>
</evidence>
<organism evidence="2 4">
    <name type="scientific">Clostridium septicum</name>
    <dbReference type="NCBI Taxonomy" id="1504"/>
    <lineage>
        <taxon>Bacteria</taxon>
        <taxon>Bacillati</taxon>
        <taxon>Bacillota</taxon>
        <taxon>Clostridia</taxon>
        <taxon>Eubacteriales</taxon>
        <taxon>Clostridiaceae</taxon>
        <taxon>Clostridium</taxon>
    </lineage>
</organism>
<dbReference type="AlphaFoldDB" id="A0A9N7JNR1"/>
<reference evidence="3" key="2">
    <citation type="submission" date="2022-06" db="EMBL/GenBank/DDBJ databases">
        <authorList>
            <person name="Holder M.E."/>
            <person name="Ajami N.J."/>
            <person name="Petrosino J.F."/>
        </authorList>
    </citation>
    <scope>NUCLEOTIDE SEQUENCE</scope>
    <source>
        <strain evidence="3">RMA 8861</strain>
        <plasmid evidence="3">unnamed1</plasmid>
    </source>
</reference>
<proteinExistence type="predicted"/>
<dbReference type="EMBL" id="CP023672">
    <property type="protein sequence ID" value="AYE35898.1"/>
    <property type="molecule type" value="Genomic_DNA"/>
</dbReference>
<keyword evidence="2" id="KW-0614">Plasmid</keyword>